<dbReference type="RefSeq" id="WP_107242571.1">
    <property type="nucleotide sequence ID" value="NZ_PYMJ01000008.1"/>
</dbReference>
<evidence type="ECO:0000259" key="3">
    <source>
        <dbReference type="PROSITE" id="PS51186"/>
    </source>
</evidence>
<evidence type="ECO:0000256" key="1">
    <source>
        <dbReference type="ARBA" id="ARBA00022679"/>
    </source>
</evidence>
<comment type="caution">
    <text evidence="4">The sequence shown here is derived from an EMBL/GenBank/DDBJ whole genome shotgun (WGS) entry which is preliminary data.</text>
</comment>
<dbReference type="CDD" id="cd04301">
    <property type="entry name" value="NAT_SF"/>
    <property type="match status" value="1"/>
</dbReference>
<keyword evidence="5" id="KW-1185">Reference proteome</keyword>
<keyword evidence="2" id="KW-0012">Acyltransferase</keyword>
<dbReference type="GO" id="GO:0016747">
    <property type="term" value="F:acyltransferase activity, transferring groups other than amino-acyl groups"/>
    <property type="evidence" value="ECO:0007669"/>
    <property type="project" value="InterPro"/>
</dbReference>
<dbReference type="SUPFAM" id="SSF55729">
    <property type="entry name" value="Acyl-CoA N-acyltransferases (Nat)"/>
    <property type="match status" value="1"/>
</dbReference>
<dbReference type="Gene3D" id="3.40.630.30">
    <property type="match status" value="1"/>
</dbReference>
<gene>
    <name evidence="4" type="ORF">C9J12_09950</name>
</gene>
<dbReference type="InterPro" id="IPR016181">
    <property type="entry name" value="Acyl_CoA_acyltransferase"/>
</dbReference>
<keyword evidence="1 4" id="KW-0808">Transferase</keyword>
<evidence type="ECO:0000313" key="5">
    <source>
        <dbReference type="Proteomes" id="UP000240987"/>
    </source>
</evidence>
<reference evidence="4 5" key="1">
    <citation type="submission" date="2018-01" db="EMBL/GenBank/DDBJ databases">
        <title>Whole genome sequencing of Histamine producing bacteria.</title>
        <authorList>
            <person name="Butler K."/>
        </authorList>
    </citation>
    <scope>NUCLEOTIDE SEQUENCE [LARGE SCALE GENOMIC DNA]</scope>
    <source>
        <strain evidence="4 5">JCM 12947</strain>
    </source>
</reference>
<evidence type="ECO:0000256" key="2">
    <source>
        <dbReference type="ARBA" id="ARBA00023315"/>
    </source>
</evidence>
<dbReference type="OrthoDB" id="6869927at2"/>
<name>A0A2T3JIK1_9GAMM</name>
<dbReference type="Pfam" id="PF00583">
    <property type="entry name" value="Acetyltransf_1"/>
    <property type="match status" value="1"/>
</dbReference>
<protein>
    <submittedName>
        <fullName evidence="4">N-acetyltransferase</fullName>
    </submittedName>
</protein>
<organism evidence="4 5">
    <name type="scientific">Photobacterium frigidiphilum</name>
    <dbReference type="NCBI Taxonomy" id="264736"/>
    <lineage>
        <taxon>Bacteria</taxon>
        <taxon>Pseudomonadati</taxon>
        <taxon>Pseudomonadota</taxon>
        <taxon>Gammaproteobacteria</taxon>
        <taxon>Vibrionales</taxon>
        <taxon>Vibrionaceae</taxon>
        <taxon>Photobacterium</taxon>
    </lineage>
</organism>
<sequence length="157" mass="17954">MNLRIAVEKDLECICFLAQQINTQHYNGAPHVFAEPEGLHRDRSYWRSNFSADNTVFIIAERNDEITGFVLASITENTTVTFLQKKKLCRVRTIVVSDEYQGQGIGKKLLEAVELWAIGECVDEMRLEVMAFNDGAQQFYDTLGFETQSRILSKKLN</sequence>
<dbReference type="InterPro" id="IPR000182">
    <property type="entry name" value="GNAT_dom"/>
</dbReference>
<accession>A0A2T3JIK1</accession>
<dbReference type="EMBL" id="PYMJ01000008">
    <property type="protein sequence ID" value="PSU48821.1"/>
    <property type="molecule type" value="Genomic_DNA"/>
</dbReference>
<dbReference type="PANTHER" id="PTHR43877">
    <property type="entry name" value="AMINOALKYLPHOSPHONATE N-ACETYLTRANSFERASE-RELATED-RELATED"/>
    <property type="match status" value="1"/>
</dbReference>
<dbReference type="AlphaFoldDB" id="A0A2T3JIK1"/>
<dbReference type="Proteomes" id="UP000240987">
    <property type="component" value="Unassembled WGS sequence"/>
</dbReference>
<dbReference type="InterPro" id="IPR050832">
    <property type="entry name" value="Bact_Acetyltransf"/>
</dbReference>
<evidence type="ECO:0000313" key="4">
    <source>
        <dbReference type="EMBL" id="PSU48821.1"/>
    </source>
</evidence>
<proteinExistence type="predicted"/>
<dbReference type="PANTHER" id="PTHR43877:SF2">
    <property type="entry name" value="AMINOALKYLPHOSPHONATE N-ACETYLTRANSFERASE-RELATED"/>
    <property type="match status" value="1"/>
</dbReference>
<dbReference type="PROSITE" id="PS51186">
    <property type="entry name" value="GNAT"/>
    <property type="match status" value="1"/>
</dbReference>
<feature type="domain" description="N-acetyltransferase" evidence="3">
    <location>
        <begin position="1"/>
        <end position="157"/>
    </location>
</feature>